<protein>
    <recommendedName>
        <fullName evidence="3">histidine kinase</fullName>
        <ecNumber evidence="3">2.7.13.3</ecNumber>
    </recommendedName>
</protein>
<evidence type="ECO:0000256" key="3">
    <source>
        <dbReference type="ARBA" id="ARBA00012438"/>
    </source>
</evidence>
<keyword evidence="7 14" id="KW-0418">Kinase</keyword>
<dbReference type="SMART" id="SM00304">
    <property type="entry name" value="HAMP"/>
    <property type="match status" value="1"/>
</dbReference>
<evidence type="ECO:0000256" key="5">
    <source>
        <dbReference type="ARBA" id="ARBA00022679"/>
    </source>
</evidence>
<dbReference type="EC" id="2.7.13.3" evidence="3"/>
<evidence type="ECO:0000313" key="15">
    <source>
        <dbReference type="Proteomes" id="UP001592528"/>
    </source>
</evidence>
<dbReference type="SUPFAM" id="SSF55874">
    <property type="entry name" value="ATPase domain of HSP90 chaperone/DNA topoisomerase II/histidine kinase"/>
    <property type="match status" value="1"/>
</dbReference>
<dbReference type="SMART" id="SM00388">
    <property type="entry name" value="HisKA"/>
    <property type="match status" value="1"/>
</dbReference>
<feature type="compositionally biased region" description="Low complexity" evidence="10">
    <location>
        <begin position="99"/>
        <end position="117"/>
    </location>
</feature>
<reference evidence="14 15" key="1">
    <citation type="submission" date="2024-09" db="EMBL/GenBank/DDBJ databases">
        <authorList>
            <person name="Lee S.D."/>
        </authorList>
    </citation>
    <scope>NUCLEOTIDE SEQUENCE [LARGE SCALE GENOMIC DNA]</scope>
    <source>
        <strain evidence="14 15">N1-5</strain>
    </source>
</reference>
<dbReference type="PROSITE" id="PS50885">
    <property type="entry name" value="HAMP"/>
    <property type="match status" value="1"/>
</dbReference>
<comment type="subcellular location">
    <subcellularLocation>
        <location evidence="2">Cell membrane</location>
    </subcellularLocation>
</comment>
<keyword evidence="4" id="KW-0597">Phosphoprotein</keyword>
<dbReference type="InterPro" id="IPR003660">
    <property type="entry name" value="HAMP_dom"/>
</dbReference>
<evidence type="ECO:0000256" key="1">
    <source>
        <dbReference type="ARBA" id="ARBA00000085"/>
    </source>
</evidence>
<feature type="region of interest" description="Disordered" evidence="10">
    <location>
        <begin position="95"/>
        <end position="117"/>
    </location>
</feature>
<dbReference type="InterPro" id="IPR005467">
    <property type="entry name" value="His_kinase_dom"/>
</dbReference>
<keyword evidence="15" id="KW-1185">Reference proteome</keyword>
<evidence type="ECO:0000256" key="8">
    <source>
        <dbReference type="ARBA" id="ARBA00022989"/>
    </source>
</evidence>
<dbReference type="Proteomes" id="UP001592528">
    <property type="component" value="Unassembled WGS sequence"/>
</dbReference>
<gene>
    <name evidence="14" type="ORF">ACEZDJ_14790</name>
</gene>
<dbReference type="RefSeq" id="WP_030252948.1">
    <property type="nucleotide sequence ID" value="NZ_JBHEZZ010000007.1"/>
</dbReference>
<accession>A0ABV6UM71</accession>
<comment type="catalytic activity">
    <reaction evidence="1">
        <text>ATP + protein L-histidine = ADP + protein N-phospho-L-histidine.</text>
        <dbReference type="EC" id="2.7.13.3"/>
    </reaction>
</comment>
<dbReference type="InterPro" id="IPR036890">
    <property type="entry name" value="HATPase_C_sf"/>
</dbReference>
<dbReference type="SMART" id="SM00387">
    <property type="entry name" value="HATPase_c"/>
    <property type="match status" value="1"/>
</dbReference>
<dbReference type="InterPro" id="IPR003594">
    <property type="entry name" value="HATPase_dom"/>
</dbReference>
<name>A0ABV6UM71_9ACTN</name>
<keyword evidence="11" id="KW-0472">Membrane</keyword>
<proteinExistence type="predicted"/>
<feature type="domain" description="HAMP" evidence="13">
    <location>
        <begin position="330"/>
        <end position="380"/>
    </location>
</feature>
<dbReference type="InterPro" id="IPR004358">
    <property type="entry name" value="Sig_transdc_His_kin-like_C"/>
</dbReference>
<organism evidence="14 15">
    <name type="scientific">Streptacidiphilus cavernicola</name>
    <dbReference type="NCBI Taxonomy" id="3342716"/>
    <lineage>
        <taxon>Bacteria</taxon>
        <taxon>Bacillati</taxon>
        <taxon>Actinomycetota</taxon>
        <taxon>Actinomycetes</taxon>
        <taxon>Kitasatosporales</taxon>
        <taxon>Streptomycetaceae</taxon>
        <taxon>Streptacidiphilus</taxon>
    </lineage>
</organism>
<evidence type="ECO:0000259" key="13">
    <source>
        <dbReference type="PROSITE" id="PS50885"/>
    </source>
</evidence>
<dbReference type="Gene3D" id="3.30.565.10">
    <property type="entry name" value="Histidine kinase-like ATPase, C-terminal domain"/>
    <property type="match status" value="1"/>
</dbReference>
<dbReference type="PRINTS" id="PR00344">
    <property type="entry name" value="BCTRLSENSOR"/>
</dbReference>
<evidence type="ECO:0000256" key="2">
    <source>
        <dbReference type="ARBA" id="ARBA00004236"/>
    </source>
</evidence>
<dbReference type="SUPFAM" id="SSF47384">
    <property type="entry name" value="Homodimeric domain of signal transducing histidine kinase"/>
    <property type="match status" value="1"/>
</dbReference>
<evidence type="ECO:0000256" key="9">
    <source>
        <dbReference type="ARBA" id="ARBA00023012"/>
    </source>
</evidence>
<dbReference type="Gene3D" id="1.10.287.130">
    <property type="match status" value="1"/>
</dbReference>
<feature type="transmembrane region" description="Helical" evidence="11">
    <location>
        <begin position="12"/>
        <end position="35"/>
    </location>
</feature>
<dbReference type="GO" id="GO:0016301">
    <property type="term" value="F:kinase activity"/>
    <property type="evidence" value="ECO:0007669"/>
    <property type="project" value="UniProtKB-KW"/>
</dbReference>
<evidence type="ECO:0000256" key="7">
    <source>
        <dbReference type="ARBA" id="ARBA00022777"/>
    </source>
</evidence>
<dbReference type="Gene3D" id="6.10.340.10">
    <property type="match status" value="1"/>
</dbReference>
<keyword evidence="6 11" id="KW-0812">Transmembrane</keyword>
<keyword evidence="8 11" id="KW-1133">Transmembrane helix</keyword>
<dbReference type="Pfam" id="PF00672">
    <property type="entry name" value="HAMP"/>
    <property type="match status" value="1"/>
</dbReference>
<dbReference type="Pfam" id="PF02518">
    <property type="entry name" value="HATPase_c"/>
    <property type="match status" value="1"/>
</dbReference>
<dbReference type="CDD" id="cd00082">
    <property type="entry name" value="HisKA"/>
    <property type="match status" value="1"/>
</dbReference>
<evidence type="ECO:0000259" key="12">
    <source>
        <dbReference type="PROSITE" id="PS50109"/>
    </source>
</evidence>
<dbReference type="InterPro" id="IPR003661">
    <property type="entry name" value="HisK_dim/P_dom"/>
</dbReference>
<evidence type="ECO:0000256" key="11">
    <source>
        <dbReference type="SAM" id="Phobius"/>
    </source>
</evidence>
<dbReference type="PANTHER" id="PTHR43711">
    <property type="entry name" value="TWO-COMPONENT HISTIDINE KINASE"/>
    <property type="match status" value="1"/>
</dbReference>
<keyword evidence="9" id="KW-0902">Two-component regulatory system</keyword>
<evidence type="ECO:0000313" key="14">
    <source>
        <dbReference type="EMBL" id="MFC1402551.1"/>
    </source>
</evidence>
<dbReference type="Pfam" id="PF00512">
    <property type="entry name" value="HisKA"/>
    <property type="match status" value="1"/>
</dbReference>
<dbReference type="EMBL" id="JBHEZZ010000007">
    <property type="protein sequence ID" value="MFC1402551.1"/>
    <property type="molecule type" value="Genomic_DNA"/>
</dbReference>
<dbReference type="CDD" id="cd00075">
    <property type="entry name" value="HATPase"/>
    <property type="match status" value="1"/>
</dbReference>
<sequence length="603" mass="63600">MPRSVPLRRSLVVRLLATSVLVAVCSIAATAWLAVKSTSRAIEQQQSQALSQDASIYSTLLDFAATHHNWDGVGPTVSALARSTGRRIALTTSARASIADSQPAGSPAPASTPTAAAPLPAQASAVVDPLNLDPSLALGSGASRIAPQATGPFQLSSKEQAELRDAADETVGCLEDLGLTAQISTSPAGRPSVVTNSGYAGLMMMDKCNAKPLLFPTQSEQTALEQLDALVNPCLARQGIPPVQVDLNFSWTGRPASSTKAAQSIATCIESGRREQLAPYVAPAALLFVTSPARTPGSVFDLSRANTIRIVEVTALVLAVTVAVTVLVATRLVRPLRALAEAAQRPNEPHARVPVRGRNEIGYLAAALNDLSQRRERIEQQREAMVSDVAHELRTPLSNIRGWLEAVQDGVAVPDPELVSALLQEALLLQHIIDDLRDLAAADADTFRLHPEPVRLREVLQQVAAAHQDAARAAGVTLETRTEGDPGLVADPLRLRQAVGNLVSNGIRHTPAGGSVTVGARRDGPEALIEVGDTGDGISPENLPHVFERFWRAEKSRSRQTGGSGLGLAIVRQLVRAHGGTVSVDSTVGKGSVFTLRLPAQKD</sequence>
<evidence type="ECO:0000256" key="10">
    <source>
        <dbReference type="SAM" id="MobiDB-lite"/>
    </source>
</evidence>
<dbReference type="InterPro" id="IPR036097">
    <property type="entry name" value="HisK_dim/P_sf"/>
</dbReference>
<dbReference type="CDD" id="cd06225">
    <property type="entry name" value="HAMP"/>
    <property type="match status" value="1"/>
</dbReference>
<dbReference type="InterPro" id="IPR050736">
    <property type="entry name" value="Sensor_HK_Regulatory"/>
</dbReference>
<feature type="domain" description="Histidine kinase" evidence="12">
    <location>
        <begin position="388"/>
        <end position="602"/>
    </location>
</feature>
<keyword evidence="5" id="KW-0808">Transferase</keyword>
<evidence type="ECO:0000256" key="6">
    <source>
        <dbReference type="ARBA" id="ARBA00022692"/>
    </source>
</evidence>
<dbReference type="PROSITE" id="PS50109">
    <property type="entry name" value="HIS_KIN"/>
    <property type="match status" value="1"/>
</dbReference>
<dbReference type="PANTHER" id="PTHR43711:SF1">
    <property type="entry name" value="HISTIDINE KINASE 1"/>
    <property type="match status" value="1"/>
</dbReference>
<evidence type="ECO:0000256" key="4">
    <source>
        <dbReference type="ARBA" id="ARBA00022553"/>
    </source>
</evidence>
<comment type="caution">
    <text evidence="14">The sequence shown here is derived from an EMBL/GenBank/DDBJ whole genome shotgun (WGS) entry which is preliminary data.</text>
</comment>